<feature type="compositionally biased region" description="Low complexity" evidence="1">
    <location>
        <begin position="123"/>
        <end position="138"/>
    </location>
</feature>
<dbReference type="AlphaFoldDB" id="X6N9Q3"/>
<feature type="compositionally biased region" description="Low complexity" evidence="1">
    <location>
        <begin position="54"/>
        <end position="63"/>
    </location>
</feature>
<dbReference type="EMBL" id="ASPP01010489">
    <property type="protein sequence ID" value="ETO22766.1"/>
    <property type="molecule type" value="Genomic_DNA"/>
</dbReference>
<dbReference type="PANTHER" id="PTHR36911">
    <property type="entry name" value="LIM ZINC-BINDING DOMAIN-CONTAINING PROTEIN-RELATED"/>
    <property type="match status" value="1"/>
</dbReference>
<evidence type="ECO:0000313" key="3">
    <source>
        <dbReference type="Proteomes" id="UP000023152"/>
    </source>
</evidence>
<accession>X6N9Q3</accession>
<feature type="compositionally biased region" description="Basic and acidic residues" evidence="1">
    <location>
        <begin position="418"/>
        <end position="441"/>
    </location>
</feature>
<organism evidence="2 3">
    <name type="scientific">Reticulomyxa filosa</name>
    <dbReference type="NCBI Taxonomy" id="46433"/>
    <lineage>
        <taxon>Eukaryota</taxon>
        <taxon>Sar</taxon>
        <taxon>Rhizaria</taxon>
        <taxon>Retaria</taxon>
        <taxon>Foraminifera</taxon>
        <taxon>Monothalamids</taxon>
        <taxon>Reticulomyxidae</taxon>
        <taxon>Reticulomyxa</taxon>
    </lineage>
</organism>
<feature type="compositionally biased region" description="Low complexity" evidence="1">
    <location>
        <begin position="10"/>
        <end position="37"/>
    </location>
</feature>
<feature type="compositionally biased region" description="Basic and acidic residues" evidence="1">
    <location>
        <begin position="296"/>
        <end position="344"/>
    </location>
</feature>
<feature type="region of interest" description="Disordered" evidence="1">
    <location>
        <begin position="413"/>
        <end position="472"/>
    </location>
</feature>
<proteinExistence type="predicted"/>
<evidence type="ECO:0000313" key="2">
    <source>
        <dbReference type="EMBL" id="ETO22766.1"/>
    </source>
</evidence>
<sequence>KDKALECNHDNTNNNSNNNNKNNNNNDNNNNNNNNNNDNKEDIANRNTAVSVHTNADTTNAETNEAKETVNEKVDKIEKKLKRDVEYPRPSRPPPPPPPPFSSSPRRLHGSAVGSSFADPKSKVSPPSSEPVPVSMSSALHGERTTSPRKKDKTVPSPSMKTSQLPPSPRRRPQGSSQVQLQKLSPRQNASWFPSQSTNTSSKEEKRNDDDDDDDDDDDVPEIVHIRITSKDKEKSIGRESDESDKTRHYQQQKEQQKEQQQQSSTHNSTFSLRRGVSNPTMDDNQSTTNESVPEPMEKVKSISTDLRQDTLPRKEDEDHQEQSDDTPQRHLVELLKKLEERPDQLNNAYESSERSDDEQTNYTRVTHPNTNSHTRSNTQTTVQTLHTHISQSYTNSQMVHKHPRFFHDRIYPGNQGQRHEDEHAATVLPDSEHPSAHPDDVTETAETTTHRPLPPLPTKKQIYFSTRTSYV</sequence>
<feature type="compositionally biased region" description="Basic and acidic residues" evidence="1">
    <location>
        <begin position="222"/>
        <end position="248"/>
    </location>
</feature>
<comment type="caution">
    <text evidence="2">The sequence shown here is derived from an EMBL/GenBank/DDBJ whole genome shotgun (WGS) entry which is preliminary data.</text>
</comment>
<evidence type="ECO:0000256" key="1">
    <source>
        <dbReference type="SAM" id="MobiDB-lite"/>
    </source>
</evidence>
<feature type="region of interest" description="Disordered" evidence="1">
    <location>
        <begin position="1"/>
        <end position="381"/>
    </location>
</feature>
<feature type="compositionally biased region" description="Polar residues" evidence="1">
    <location>
        <begin position="181"/>
        <end position="201"/>
    </location>
</feature>
<feature type="compositionally biased region" description="Polar residues" evidence="1">
    <location>
        <begin position="264"/>
        <end position="292"/>
    </location>
</feature>
<feature type="compositionally biased region" description="Basic and acidic residues" evidence="1">
    <location>
        <begin position="64"/>
        <end position="89"/>
    </location>
</feature>
<feature type="compositionally biased region" description="Acidic residues" evidence="1">
    <location>
        <begin position="210"/>
        <end position="221"/>
    </location>
</feature>
<dbReference type="OMA" id="HANKEQH"/>
<feature type="compositionally biased region" description="Polar residues" evidence="1">
    <location>
        <begin position="361"/>
        <end position="381"/>
    </location>
</feature>
<name>X6N9Q3_RETFI</name>
<keyword evidence="3" id="KW-1185">Reference proteome</keyword>
<dbReference type="Proteomes" id="UP000023152">
    <property type="component" value="Unassembled WGS sequence"/>
</dbReference>
<protein>
    <submittedName>
        <fullName evidence="2">PHD zinc finger-containing protein</fullName>
    </submittedName>
</protein>
<reference evidence="2 3" key="1">
    <citation type="journal article" date="2013" name="Curr. Biol.">
        <title>The Genome of the Foraminiferan Reticulomyxa filosa.</title>
        <authorList>
            <person name="Glockner G."/>
            <person name="Hulsmann N."/>
            <person name="Schleicher M."/>
            <person name="Noegel A.A."/>
            <person name="Eichinger L."/>
            <person name="Gallinger C."/>
            <person name="Pawlowski J."/>
            <person name="Sierra R."/>
            <person name="Euteneuer U."/>
            <person name="Pillet L."/>
            <person name="Moustafa A."/>
            <person name="Platzer M."/>
            <person name="Groth M."/>
            <person name="Szafranski K."/>
            <person name="Schliwa M."/>
        </authorList>
    </citation>
    <scope>NUCLEOTIDE SEQUENCE [LARGE SCALE GENOMIC DNA]</scope>
</reference>
<feature type="compositionally biased region" description="Pro residues" evidence="1">
    <location>
        <begin position="90"/>
        <end position="102"/>
    </location>
</feature>
<gene>
    <name evidence="2" type="ORF">RFI_14421</name>
</gene>
<feature type="non-terminal residue" evidence="2">
    <location>
        <position position="1"/>
    </location>
</feature>